<reference evidence="5" key="1">
    <citation type="journal article" date="2021" name="ISME J.">
        <title>Evolutionary origin and ecological implication of a unique nif island in free-living Bradyrhizobium lineages.</title>
        <authorList>
            <person name="Tao J."/>
        </authorList>
    </citation>
    <scope>NUCLEOTIDE SEQUENCE [LARGE SCALE GENOMIC DNA]</scope>
    <source>
        <strain evidence="5">SZCCT0094</strain>
    </source>
</reference>
<dbReference type="Pfam" id="PF13417">
    <property type="entry name" value="GST_N_3"/>
    <property type="match status" value="1"/>
</dbReference>
<comment type="similarity">
    <text evidence="1">Belongs to the GST superfamily. Zeta family.</text>
</comment>
<dbReference type="NCBIfam" id="TIGR01262">
    <property type="entry name" value="maiA"/>
    <property type="match status" value="1"/>
</dbReference>
<dbReference type="InterPro" id="IPR010987">
    <property type="entry name" value="Glutathione-S-Trfase_C-like"/>
</dbReference>
<dbReference type="InterPro" id="IPR004045">
    <property type="entry name" value="Glutathione_S-Trfase_N"/>
</dbReference>
<dbReference type="Gene3D" id="3.40.30.10">
    <property type="entry name" value="Glutaredoxin"/>
    <property type="match status" value="1"/>
</dbReference>
<evidence type="ECO:0000313" key="5">
    <source>
        <dbReference type="Proteomes" id="UP001314635"/>
    </source>
</evidence>
<protein>
    <submittedName>
        <fullName evidence="4">Maleylacetoacetate isomerase</fullName>
        <ecNumber evidence="4">5.2.1.2</ecNumber>
    </submittedName>
</protein>
<evidence type="ECO:0000313" key="4">
    <source>
        <dbReference type="EMBL" id="MBR1140617.1"/>
    </source>
</evidence>
<dbReference type="InterPro" id="IPR005955">
    <property type="entry name" value="GST_Zeta"/>
</dbReference>
<dbReference type="InterPro" id="IPR034333">
    <property type="entry name" value="GST_Zeta_N"/>
</dbReference>
<dbReference type="Proteomes" id="UP001314635">
    <property type="component" value="Unassembled WGS sequence"/>
</dbReference>
<dbReference type="CDD" id="cd03042">
    <property type="entry name" value="GST_N_Zeta"/>
    <property type="match status" value="1"/>
</dbReference>
<keyword evidence="5" id="KW-1185">Reference proteome</keyword>
<dbReference type="PROSITE" id="PS50404">
    <property type="entry name" value="GST_NTER"/>
    <property type="match status" value="1"/>
</dbReference>
<dbReference type="PANTHER" id="PTHR42673">
    <property type="entry name" value="MALEYLACETOACETATE ISOMERASE"/>
    <property type="match status" value="1"/>
</dbReference>
<dbReference type="EMBL" id="JAFCLK010000044">
    <property type="protein sequence ID" value="MBR1140617.1"/>
    <property type="molecule type" value="Genomic_DNA"/>
</dbReference>
<gene>
    <name evidence="4" type="primary">maiA</name>
    <name evidence="4" type="ORF">JQ619_33175</name>
</gene>
<evidence type="ECO:0000256" key="1">
    <source>
        <dbReference type="ARBA" id="ARBA00010007"/>
    </source>
</evidence>
<evidence type="ECO:0000259" key="3">
    <source>
        <dbReference type="PROSITE" id="PS50405"/>
    </source>
</evidence>
<dbReference type="SFLD" id="SFLDS00019">
    <property type="entry name" value="Glutathione_Transferase_(cytos"/>
    <property type="match status" value="1"/>
</dbReference>
<dbReference type="InterPro" id="IPR036249">
    <property type="entry name" value="Thioredoxin-like_sf"/>
</dbReference>
<keyword evidence="4" id="KW-0413">Isomerase</keyword>
<comment type="caution">
    <text evidence="4">The sequence shown here is derived from an EMBL/GenBank/DDBJ whole genome shotgun (WGS) entry which is preliminary data.</text>
</comment>
<organism evidence="4 5">
    <name type="scientific">Bradyrhizobium denitrificans</name>
    <dbReference type="NCBI Taxonomy" id="2734912"/>
    <lineage>
        <taxon>Bacteria</taxon>
        <taxon>Pseudomonadati</taxon>
        <taxon>Pseudomonadota</taxon>
        <taxon>Alphaproteobacteria</taxon>
        <taxon>Hyphomicrobiales</taxon>
        <taxon>Nitrobacteraceae</taxon>
        <taxon>Bradyrhizobium</taxon>
    </lineage>
</organism>
<dbReference type="Gene3D" id="1.20.1050.10">
    <property type="match status" value="1"/>
</dbReference>
<dbReference type="SFLD" id="SFLDG00358">
    <property type="entry name" value="Main_(cytGST)"/>
    <property type="match status" value="1"/>
</dbReference>
<evidence type="ECO:0000259" key="2">
    <source>
        <dbReference type="PROSITE" id="PS50404"/>
    </source>
</evidence>
<dbReference type="RefSeq" id="WP_172237354.1">
    <property type="nucleotide sequence ID" value="NZ_JABFDP010000016.1"/>
</dbReference>
<feature type="domain" description="GST N-terminal" evidence="2">
    <location>
        <begin position="1"/>
        <end position="81"/>
    </location>
</feature>
<sequence length="223" mass="23919">MKLYSFWRSLASFRVRIALNLKGVAYELITVDVDRQQHREGAYAAVNPQMALPSLVLDDGTVLTQSLAILDYLDEACPGPALLPADPKGRARVRALAAMIACDAHPLTTPRVQRYLTEVLHLDDTARAAWLRYWAAEMLGAVEARLAGDGATGRFAHGDAPTTADICLAGHALFARNQGLDLGGAPTVQRVVEAAMALPAFAATHPLAQPDTPESLRRAPTSS</sequence>
<accession>A0ABS5GGZ3</accession>
<name>A0ABS5GGZ3_9BRAD</name>
<dbReference type="EC" id="5.2.1.2" evidence="4"/>
<dbReference type="GO" id="GO:0016034">
    <property type="term" value="F:maleylacetoacetate isomerase activity"/>
    <property type="evidence" value="ECO:0007669"/>
    <property type="project" value="UniProtKB-EC"/>
</dbReference>
<proteinExistence type="inferred from homology"/>
<dbReference type="SUPFAM" id="SSF52833">
    <property type="entry name" value="Thioredoxin-like"/>
    <property type="match status" value="1"/>
</dbReference>
<feature type="domain" description="GST C-terminal" evidence="3">
    <location>
        <begin position="86"/>
        <end position="214"/>
    </location>
</feature>
<dbReference type="SUPFAM" id="SSF47616">
    <property type="entry name" value="GST C-terminal domain-like"/>
    <property type="match status" value="1"/>
</dbReference>
<dbReference type="InterPro" id="IPR040079">
    <property type="entry name" value="Glutathione_S-Trfase"/>
</dbReference>
<dbReference type="PANTHER" id="PTHR42673:SF21">
    <property type="entry name" value="GLUTATHIONE S-TRANSFERASE YFCF"/>
    <property type="match status" value="1"/>
</dbReference>
<dbReference type="PROSITE" id="PS50405">
    <property type="entry name" value="GST_CTER"/>
    <property type="match status" value="1"/>
</dbReference>
<dbReference type="InterPro" id="IPR036282">
    <property type="entry name" value="Glutathione-S-Trfase_C_sf"/>
</dbReference>